<sequence>MDRRHFITGLFGLAGAVAVAKVVGPTEADAAVVKPEGILDELDASTPEVTEIDHRRGHRDRRRHGRHLHDRRHRRRRVTRRVCRRVRRHGRWERRCWRERVWINI</sequence>
<protein>
    <submittedName>
        <fullName evidence="2">Protamine-2 (Modular protein)</fullName>
    </submittedName>
</protein>
<accession>A0ABS5RQF2</accession>
<organism evidence="2 3">
    <name type="scientific">Tianweitania aestuarii</name>
    <dbReference type="NCBI Taxonomy" id="2814886"/>
    <lineage>
        <taxon>Bacteria</taxon>
        <taxon>Pseudomonadati</taxon>
        <taxon>Pseudomonadota</taxon>
        <taxon>Alphaproteobacteria</taxon>
        <taxon>Hyphomicrobiales</taxon>
        <taxon>Phyllobacteriaceae</taxon>
        <taxon>Tianweitania</taxon>
    </lineage>
</organism>
<evidence type="ECO:0000313" key="2">
    <source>
        <dbReference type="EMBL" id="MBS9719274.1"/>
    </source>
</evidence>
<gene>
    <name evidence="2" type="ORF">JYU29_01065</name>
</gene>
<comment type="caution">
    <text evidence="2">The sequence shown here is derived from an EMBL/GenBank/DDBJ whole genome shotgun (WGS) entry which is preliminary data.</text>
</comment>
<feature type="compositionally biased region" description="Basic residues" evidence="1">
    <location>
        <begin position="55"/>
        <end position="76"/>
    </location>
</feature>
<reference evidence="2 3" key="1">
    <citation type="submission" date="2021-03" db="EMBL/GenBank/DDBJ databases">
        <title>Tianweitania aestuarii sp. nov., isolated from a tidal flat.</title>
        <authorList>
            <person name="Park S."/>
            <person name="Yoon J.-H."/>
        </authorList>
    </citation>
    <scope>NUCLEOTIDE SEQUENCE [LARGE SCALE GENOMIC DNA]</scope>
    <source>
        <strain evidence="2 3">BSSL-BM11</strain>
    </source>
</reference>
<proteinExistence type="predicted"/>
<feature type="region of interest" description="Disordered" evidence="1">
    <location>
        <begin position="50"/>
        <end position="76"/>
    </location>
</feature>
<evidence type="ECO:0000256" key="1">
    <source>
        <dbReference type="SAM" id="MobiDB-lite"/>
    </source>
</evidence>
<name>A0ABS5RQF2_9HYPH</name>
<evidence type="ECO:0000313" key="3">
    <source>
        <dbReference type="Proteomes" id="UP001297272"/>
    </source>
</evidence>
<keyword evidence="3" id="KW-1185">Reference proteome</keyword>
<dbReference type="EMBL" id="JAFMNX010000001">
    <property type="protein sequence ID" value="MBS9719274.1"/>
    <property type="molecule type" value="Genomic_DNA"/>
</dbReference>
<dbReference type="Proteomes" id="UP001297272">
    <property type="component" value="Unassembled WGS sequence"/>
</dbReference>
<dbReference type="RefSeq" id="WP_213982941.1">
    <property type="nucleotide sequence ID" value="NZ_JAFMNX010000001.1"/>
</dbReference>